<organism evidence="1 2">
    <name type="scientific">Desulfobulbus propionicus (strain ATCC 33891 / DSM 2032 / VKM B-1956 / 1pr3)</name>
    <dbReference type="NCBI Taxonomy" id="577650"/>
    <lineage>
        <taxon>Bacteria</taxon>
        <taxon>Pseudomonadati</taxon>
        <taxon>Thermodesulfobacteriota</taxon>
        <taxon>Desulfobulbia</taxon>
        <taxon>Desulfobulbales</taxon>
        <taxon>Desulfobulbaceae</taxon>
        <taxon>Desulfobulbus</taxon>
    </lineage>
</organism>
<sequence length="187" mass="20282">MNGCANAGPTLLAAELIARVIAQLPLDPRGLHGLGHWARVLDNGLRLARITGADTRVVELFALFHDSRRLNENADPEHGPRGALLAEQLRGSDFSLADPPFALLLAACQLHTVAPTFDNVTVQTCFDADRLDLARTGRIVDPHRLCTEAAKDSRMIEWATRQSLEGIVPDNPLGQALRALPICGESR</sequence>
<evidence type="ECO:0000313" key="1">
    <source>
        <dbReference type="EMBL" id="ADW17324.1"/>
    </source>
</evidence>
<accession>A0A7U3YL10</accession>
<dbReference type="AlphaFoldDB" id="A0A7U3YL10"/>
<dbReference type="SUPFAM" id="SSF109604">
    <property type="entry name" value="HD-domain/PDEase-like"/>
    <property type="match status" value="1"/>
</dbReference>
<dbReference type="Gene3D" id="1.10.3210.10">
    <property type="entry name" value="Hypothetical protein af1432"/>
    <property type="match status" value="1"/>
</dbReference>
<reference evidence="1 2" key="1">
    <citation type="journal article" date="2011" name="Stand. Genomic Sci.">
        <title>Complete genome sequence of Desulfobulbus propionicus type strain (1pr3).</title>
        <authorList>
            <person name="Pagani I."/>
            <person name="Lapidus A."/>
            <person name="Nolan M."/>
            <person name="Lucas S."/>
            <person name="Hammon N."/>
            <person name="Deshpande S."/>
            <person name="Cheng J.F."/>
            <person name="Chertkov O."/>
            <person name="Davenport K."/>
            <person name="Tapia R."/>
            <person name="Han C."/>
            <person name="Goodwin L."/>
            <person name="Pitluck S."/>
            <person name="Liolios K."/>
            <person name="Mavromatis K."/>
            <person name="Ivanova N."/>
            <person name="Mikhailova N."/>
            <person name="Pati A."/>
            <person name="Chen A."/>
            <person name="Palaniappan K."/>
            <person name="Land M."/>
            <person name="Hauser L."/>
            <person name="Chang Y.J."/>
            <person name="Jeffries C.D."/>
            <person name="Detter J.C."/>
            <person name="Brambilla E."/>
            <person name="Kannan K.P."/>
            <person name="Djao O.D."/>
            <person name="Rohde M."/>
            <person name="Pukall R."/>
            <person name="Spring S."/>
            <person name="Goker M."/>
            <person name="Sikorski J."/>
            <person name="Woyke T."/>
            <person name="Bristow J."/>
            <person name="Eisen J.A."/>
            <person name="Markowitz V."/>
            <person name="Hugenholtz P."/>
            <person name="Kyrpides N.C."/>
            <person name="Klenk H.P."/>
        </authorList>
    </citation>
    <scope>NUCLEOTIDE SEQUENCE [LARGE SCALE GENOMIC DNA]</scope>
    <source>
        <strain evidence="2">ATCC 33891 / DSM 2032 / 1pr3</strain>
    </source>
</reference>
<dbReference type="KEGG" id="dpr:Despr_1153"/>
<proteinExistence type="predicted"/>
<gene>
    <name evidence="1" type="ordered locus">Despr_1153</name>
</gene>
<dbReference type="RefSeq" id="WP_015723866.1">
    <property type="nucleotide sequence ID" value="NC_014972.1"/>
</dbReference>
<keyword evidence="2" id="KW-1185">Reference proteome</keyword>
<evidence type="ECO:0008006" key="3">
    <source>
        <dbReference type="Google" id="ProtNLM"/>
    </source>
</evidence>
<dbReference type="EMBL" id="CP002364">
    <property type="protein sequence ID" value="ADW17324.1"/>
    <property type="molecule type" value="Genomic_DNA"/>
</dbReference>
<protein>
    <recommendedName>
        <fullName evidence="3">HD domain-containing protein</fullName>
    </recommendedName>
</protein>
<dbReference type="Proteomes" id="UP000006365">
    <property type="component" value="Chromosome"/>
</dbReference>
<name>A0A7U3YL10_DESPD</name>
<evidence type="ECO:0000313" key="2">
    <source>
        <dbReference type="Proteomes" id="UP000006365"/>
    </source>
</evidence>